<gene>
    <name evidence="2" type="ordered locus">RSal33209_1905</name>
</gene>
<accession>A9WQU3</accession>
<dbReference type="Proteomes" id="UP000002007">
    <property type="component" value="Chromosome"/>
</dbReference>
<dbReference type="AlphaFoldDB" id="A9WQU3"/>
<dbReference type="HOGENOM" id="CLU_045983_2_0_11"/>
<evidence type="ECO:0000313" key="3">
    <source>
        <dbReference type="Proteomes" id="UP000002007"/>
    </source>
</evidence>
<reference evidence="3" key="1">
    <citation type="journal article" date="2008" name="J. Bacteriol.">
        <title>Genome sequence of the fish pathogen Renibacterium salmoninarum suggests reductive evolution away from an environmental Arthrobacter ancestor.</title>
        <authorList>
            <person name="Wiens G.D."/>
            <person name="Rockey D.D."/>
            <person name="Wu Z."/>
            <person name="Chang J."/>
            <person name="Levy R."/>
            <person name="Crane S."/>
            <person name="Chen D.S."/>
            <person name="Capri G.R."/>
            <person name="Burnett J.R."/>
            <person name="Sudheesh P.S."/>
            <person name="Schipma M.J."/>
            <person name="Burd H."/>
            <person name="Bhattacharyya A."/>
            <person name="Rhodes L.D."/>
            <person name="Kaul R."/>
            <person name="Strom M.S."/>
        </authorList>
    </citation>
    <scope>NUCLEOTIDE SEQUENCE [LARGE SCALE GENOMIC DNA]</scope>
    <source>
        <strain evidence="3">ATCC 33209 / DSM 20767 / JCM 11484 / NBRC 15589 / NCIMB 2235</strain>
    </source>
</reference>
<dbReference type="EMBL" id="CP000910">
    <property type="protein sequence ID" value="ABY23638.1"/>
    <property type="molecule type" value="Genomic_DNA"/>
</dbReference>
<keyword evidence="1" id="KW-1133">Transmembrane helix</keyword>
<keyword evidence="3" id="KW-1185">Reference proteome</keyword>
<dbReference type="KEGG" id="rsa:RSal33209_1905"/>
<organism evidence="2 3">
    <name type="scientific">Renibacterium salmoninarum (strain ATCC 33209 / DSM 20767 / JCM 11484 / NBRC 15589 / NCIMB 2235)</name>
    <dbReference type="NCBI Taxonomy" id="288705"/>
    <lineage>
        <taxon>Bacteria</taxon>
        <taxon>Bacillati</taxon>
        <taxon>Actinomycetota</taxon>
        <taxon>Actinomycetes</taxon>
        <taxon>Micrococcales</taxon>
        <taxon>Micrococcaceae</taxon>
        <taxon>Renibacterium</taxon>
    </lineage>
</organism>
<feature type="transmembrane region" description="Helical" evidence="1">
    <location>
        <begin position="291"/>
        <end position="308"/>
    </location>
</feature>
<keyword evidence="1" id="KW-0812">Transmembrane</keyword>
<sequence>MILFDKLSNESIIVNEHSFLNCAKRPPQLRILHMSAINPHTPWPVVARTALLAAVAVCVVLLAFAWPSVTAKVQQLPVAVIGSTEQVAQLSQKAPEGALDIKTAPDRADAAHKIEQREIYGAIILGNQPEILVSSAASPLAAQMLTQIGGQLQSQIQQQAIAGLQKALTQGLPAGAAAGAPATIPTVKITDVVPLSPDDARGTGLAVAGLPLAMGGIVGGVLISLLVTGTWRRLAAVGGYAVLGGLGLTSIMQGWLHILQGDFLLNALAIFLAVGATAAAIVGFNAFIGRAGIAVGSVLTMFIGNPLSSLTQPKEFLPGPWGEIGQWFVPGSSGTLLRDLSYFPETNTTFPWLVLAGWLVAGVVLTMVGHFRDQSGIPQHENVVEEQVAEHRGAHMASV</sequence>
<dbReference type="STRING" id="288705.RSal33209_1905"/>
<feature type="transmembrane region" description="Helical" evidence="1">
    <location>
        <begin position="263"/>
        <end position="284"/>
    </location>
</feature>
<feature type="transmembrane region" description="Helical" evidence="1">
    <location>
        <begin position="234"/>
        <end position="257"/>
    </location>
</feature>
<evidence type="ECO:0000256" key="1">
    <source>
        <dbReference type="SAM" id="Phobius"/>
    </source>
</evidence>
<feature type="transmembrane region" description="Helical" evidence="1">
    <location>
        <begin position="45"/>
        <end position="66"/>
    </location>
</feature>
<feature type="transmembrane region" description="Helical" evidence="1">
    <location>
        <begin position="205"/>
        <end position="227"/>
    </location>
</feature>
<proteinExistence type="predicted"/>
<feature type="transmembrane region" description="Helical" evidence="1">
    <location>
        <begin position="350"/>
        <end position="371"/>
    </location>
</feature>
<dbReference type="eggNOG" id="COG1511">
    <property type="taxonomic scope" value="Bacteria"/>
</dbReference>
<name>A9WQU3_RENSM</name>
<evidence type="ECO:0000313" key="2">
    <source>
        <dbReference type="EMBL" id="ABY23638.1"/>
    </source>
</evidence>
<keyword evidence="1" id="KW-0472">Membrane</keyword>
<protein>
    <submittedName>
        <fullName evidence="2">Hypothetical membrane protein</fullName>
    </submittedName>
</protein>